<keyword evidence="2" id="KW-1185">Reference proteome</keyword>
<dbReference type="GeneID" id="111099632"/>
<organism evidence="2 3">
    <name type="scientific">Crassostrea virginica</name>
    <name type="common">Eastern oyster</name>
    <dbReference type="NCBI Taxonomy" id="6565"/>
    <lineage>
        <taxon>Eukaryota</taxon>
        <taxon>Metazoa</taxon>
        <taxon>Spiralia</taxon>
        <taxon>Lophotrochozoa</taxon>
        <taxon>Mollusca</taxon>
        <taxon>Bivalvia</taxon>
        <taxon>Autobranchia</taxon>
        <taxon>Pteriomorphia</taxon>
        <taxon>Ostreida</taxon>
        <taxon>Ostreoidea</taxon>
        <taxon>Ostreidae</taxon>
        <taxon>Crassostrea</taxon>
    </lineage>
</organism>
<evidence type="ECO:0000256" key="1">
    <source>
        <dbReference type="SAM" id="MobiDB-lite"/>
    </source>
</evidence>
<dbReference type="RefSeq" id="XP_022286705.1">
    <property type="nucleotide sequence ID" value="XM_022430997.1"/>
</dbReference>
<name>A0A8B8A6C2_CRAVI</name>
<dbReference type="KEGG" id="cvn:111099632"/>
<reference evidence="3 4" key="1">
    <citation type="submission" date="2025-04" db="UniProtKB">
        <authorList>
            <consortium name="RefSeq"/>
        </authorList>
    </citation>
    <scope>IDENTIFICATION</scope>
    <source>
        <tissue evidence="3 4">Whole sample</tissue>
    </source>
</reference>
<evidence type="ECO:0000313" key="2">
    <source>
        <dbReference type="Proteomes" id="UP000694844"/>
    </source>
</evidence>
<protein>
    <submittedName>
        <fullName evidence="3 4">Uncharacterized protein LOC111099632</fullName>
    </submittedName>
</protein>
<accession>A0A8B8A6C2</accession>
<gene>
    <name evidence="3 4" type="primary">LOC111099632</name>
</gene>
<dbReference type="Proteomes" id="UP000694844">
    <property type="component" value="Chromosome 6"/>
</dbReference>
<evidence type="ECO:0000313" key="3">
    <source>
        <dbReference type="RefSeq" id="XP_022286705.1"/>
    </source>
</evidence>
<sequence length="236" mass="25916">MDVSVLKNLSSSGSKKSFVILLLAISLCVVTVNAYRLIQKRYTKDDKCYQTADTLTTTETCPRDEFELNVRQAIKKCNENPPCMGKQPLHYHCIESNGILVEVCAPKELIAGKACAFFEAGLGRVIANFYKQCKNCSELYISTDSWMLTSCIERLEKPITTSAPETTTQKEDDGPITTSAPETTTQKEDDGPITTSAPETTTQKEDDGPRAGNRVGKTGFTVTTFLVVPVVTLLLL</sequence>
<dbReference type="AlphaFoldDB" id="A0A8B8A6C2"/>
<dbReference type="RefSeq" id="XP_022286706.1">
    <property type="nucleotide sequence ID" value="XM_022430998.1"/>
</dbReference>
<proteinExistence type="predicted"/>
<feature type="region of interest" description="Disordered" evidence="1">
    <location>
        <begin position="160"/>
        <end position="215"/>
    </location>
</feature>
<evidence type="ECO:0000313" key="4">
    <source>
        <dbReference type="RefSeq" id="XP_022286706.1"/>
    </source>
</evidence>